<dbReference type="OrthoDB" id="3670674at2759"/>
<gene>
    <name evidence="1" type="ORF">BDV96DRAFT_574502</name>
</gene>
<accession>A0A6A5ZBJ3</accession>
<dbReference type="Proteomes" id="UP000799770">
    <property type="component" value="Unassembled WGS sequence"/>
</dbReference>
<evidence type="ECO:0000313" key="1">
    <source>
        <dbReference type="EMBL" id="KAF2115801.1"/>
    </source>
</evidence>
<organism evidence="1 2">
    <name type="scientific">Lophiotrema nucula</name>
    <dbReference type="NCBI Taxonomy" id="690887"/>
    <lineage>
        <taxon>Eukaryota</taxon>
        <taxon>Fungi</taxon>
        <taxon>Dikarya</taxon>
        <taxon>Ascomycota</taxon>
        <taxon>Pezizomycotina</taxon>
        <taxon>Dothideomycetes</taxon>
        <taxon>Pleosporomycetidae</taxon>
        <taxon>Pleosporales</taxon>
        <taxon>Lophiotremataceae</taxon>
        <taxon>Lophiotrema</taxon>
    </lineage>
</organism>
<dbReference type="AlphaFoldDB" id="A0A6A5ZBJ3"/>
<name>A0A6A5ZBJ3_9PLEO</name>
<keyword evidence="2" id="KW-1185">Reference proteome</keyword>
<protein>
    <submittedName>
        <fullName evidence="1">Uncharacterized protein</fullName>
    </submittedName>
</protein>
<dbReference type="EMBL" id="ML977322">
    <property type="protein sequence ID" value="KAF2115801.1"/>
    <property type="molecule type" value="Genomic_DNA"/>
</dbReference>
<sequence length="319" mass="37746">MATSARDVNTNDPRNLQAHVTYTSFDELREIINEYLDDFLPRSEFHRFRQLPLELRQDIYAQYLLGKEKCKFRHWPQIELGDITMQLEPRFAWGNELEPFFPSIFLVDHKTGLEAAVFMIQTATFVFTEPGGWDNQHIPNSTVEPFLTMLKRLGGISLLQEVRRAVLPDTGIFITVFPRWNDKLVLNVDRSLSIPTMCSQLQEFTFAMIFSESLELDDTVRRYYNPGHEHISRHYVQLIPFHVFNNCDRLRKVVVRGIWDRMWCSNRSMEVQDERREMLVDVGRRLKKEHATRGLDIEVRLFEDEPYSKAELKEIEWST</sequence>
<reference evidence="1" key="1">
    <citation type="journal article" date="2020" name="Stud. Mycol.">
        <title>101 Dothideomycetes genomes: a test case for predicting lifestyles and emergence of pathogens.</title>
        <authorList>
            <person name="Haridas S."/>
            <person name="Albert R."/>
            <person name="Binder M."/>
            <person name="Bloem J."/>
            <person name="Labutti K."/>
            <person name="Salamov A."/>
            <person name="Andreopoulos B."/>
            <person name="Baker S."/>
            <person name="Barry K."/>
            <person name="Bills G."/>
            <person name="Bluhm B."/>
            <person name="Cannon C."/>
            <person name="Castanera R."/>
            <person name="Culley D."/>
            <person name="Daum C."/>
            <person name="Ezra D."/>
            <person name="Gonzalez J."/>
            <person name="Henrissat B."/>
            <person name="Kuo A."/>
            <person name="Liang C."/>
            <person name="Lipzen A."/>
            <person name="Lutzoni F."/>
            <person name="Magnuson J."/>
            <person name="Mondo S."/>
            <person name="Nolan M."/>
            <person name="Ohm R."/>
            <person name="Pangilinan J."/>
            <person name="Park H.-J."/>
            <person name="Ramirez L."/>
            <person name="Alfaro M."/>
            <person name="Sun H."/>
            <person name="Tritt A."/>
            <person name="Yoshinaga Y."/>
            <person name="Zwiers L.-H."/>
            <person name="Turgeon B."/>
            <person name="Goodwin S."/>
            <person name="Spatafora J."/>
            <person name="Crous P."/>
            <person name="Grigoriev I."/>
        </authorList>
    </citation>
    <scope>NUCLEOTIDE SEQUENCE</scope>
    <source>
        <strain evidence="1">CBS 627.86</strain>
    </source>
</reference>
<evidence type="ECO:0000313" key="2">
    <source>
        <dbReference type="Proteomes" id="UP000799770"/>
    </source>
</evidence>
<proteinExistence type="predicted"/>